<feature type="region of interest" description="Disordered" evidence="1">
    <location>
        <begin position="873"/>
        <end position="998"/>
    </location>
</feature>
<feature type="region of interest" description="Disordered" evidence="1">
    <location>
        <begin position="489"/>
        <end position="525"/>
    </location>
</feature>
<feature type="region of interest" description="Disordered" evidence="1">
    <location>
        <begin position="545"/>
        <end position="578"/>
    </location>
</feature>
<evidence type="ECO:0000256" key="1">
    <source>
        <dbReference type="SAM" id="MobiDB-lite"/>
    </source>
</evidence>
<dbReference type="PANTHER" id="PTHR34962:SF1">
    <property type="entry name" value="EMBRYO DEFECTIVE 1703-RELATED"/>
    <property type="match status" value="1"/>
</dbReference>
<feature type="compositionally biased region" description="Polar residues" evidence="1">
    <location>
        <begin position="616"/>
        <end position="630"/>
    </location>
</feature>
<feature type="region of interest" description="Disordered" evidence="1">
    <location>
        <begin position="663"/>
        <end position="743"/>
    </location>
</feature>
<dbReference type="InterPro" id="IPR021503">
    <property type="entry name" value="DUF3110"/>
</dbReference>
<protein>
    <submittedName>
        <fullName evidence="2">Uncharacterized protein</fullName>
    </submittedName>
</protein>
<feature type="region of interest" description="Disordered" evidence="1">
    <location>
        <begin position="616"/>
        <end position="650"/>
    </location>
</feature>
<feature type="compositionally biased region" description="Basic and acidic residues" evidence="1">
    <location>
        <begin position="771"/>
        <end position="783"/>
    </location>
</feature>
<dbReference type="PANTHER" id="PTHR34962">
    <property type="entry name" value="EMBRYO DEFECTIVE 1703-RELATED"/>
    <property type="match status" value="1"/>
</dbReference>
<evidence type="ECO:0000313" key="3">
    <source>
        <dbReference type="Proteomes" id="UP001497512"/>
    </source>
</evidence>
<feature type="compositionally biased region" description="Basic and acidic residues" evidence="1">
    <location>
        <begin position="889"/>
        <end position="898"/>
    </location>
</feature>
<keyword evidence="3" id="KW-1185">Reference proteome</keyword>
<feature type="compositionally biased region" description="Pro residues" evidence="1">
    <location>
        <begin position="912"/>
        <end position="936"/>
    </location>
</feature>
<evidence type="ECO:0000313" key="2">
    <source>
        <dbReference type="EMBL" id="CAK9203219.1"/>
    </source>
</evidence>
<feature type="compositionally biased region" description="Basic and acidic residues" evidence="1">
    <location>
        <begin position="939"/>
        <end position="954"/>
    </location>
</feature>
<feature type="region of interest" description="Disordered" evidence="1">
    <location>
        <begin position="434"/>
        <end position="472"/>
    </location>
</feature>
<feature type="region of interest" description="Disordered" evidence="1">
    <location>
        <begin position="756"/>
        <end position="791"/>
    </location>
</feature>
<feature type="region of interest" description="Disordered" evidence="1">
    <location>
        <begin position="117"/>
        <end position="157"/>
    </location>
</feature>
<feature type="compositionally biased region" description="Low complexity" evidence="1">
    <location>
        <begin position="493"/>
        <end position="505"/>
    </location>
</feature>
<feature type="compositionally biased region" description="Polar residues" evidence="1">
    <location>
        <begin position="674"/>
        <end position="688"/>
    </location>
</feature>
<reference evidence="2" key="1">
    <citation type="submission" date="2024-02" db="EMBL/GenBank/DDBJ databases">
        <authorList>
            <consortium name="ELIXIR-Norway"/>
            <consortium name="Elixir Norway"/>
        </authorList>
    </citation>
    <scope>NUCLEOTIDE SEQUENCE</scope>
</reference>
<sequence length="1236" mass="135717">MAAAAASVFCSSVPCGVACSNKVVVVHSGILSRRRASGGDVSSSKRRLQLLLGFRAIRVRVLLRGGGLKRRDVYHSNVGLGGEILSGFRHGEARRKQSGLGCLVVAAASRGSRAVVEELRETETTESSSDQGDRTSSVHQSEEAEDAMNSVSSDTTNSGSKFLGFQDLKSKGGRAWNNFIQWHVLYRNDIATWGVGTNPIFFLEENSDGSLKVSIDDAEIERRSGIGPFFAKDGDSETNALFAERTARAQKLAEDIEAGLVKPSKASSIFKWQSSQDVVTGPKEALVNVYNAVFTSEGGGVYNRVSSVVAKTPPVVKFSLLGFMVFYGICFVWAARIFFSKEKQEAAKKDYETDLRVRKLEMMKAEMNQAAGPVGSGKPSAKDDQFRKRIQEIQSMARAARLSEQRDIEARASSVGVDKGPVRIITGSGHLSQKSLNRLTGVPDNSADSEIEDGISPNRLPASGKAVDGAPEFDTTKLKNLAKRLDEIRQSHTTNSSASTTNAASLNVDKADSSSGEENSLQSSISGQEVARILGAGEVLKRESIEDGRARNNGEVAIPEGEIGMPSSGKADDESHEDQISFNRDAKVVAPQVLDEVIPLKKDEAVKSPINGSVRVSLTKAPSPTDTSPVANGRVNGGAPPSQPLGVKPLRVILSPEEARARIEAKKAKEAKEGTSSVSDTSKNNSNYFRPRRIVVKSQEEVGEVGVSETQPLAELPKADAEGDKASPGELGEKSGGVSIADVPESDVLRIVADEGVNSQNDGMGEGPENGELKETQEKNAKEEEQEEQEWMRDEVLKAIVFKVRDNEQAGRESFHGLDSKEEMLFFKGLERKFEREGEMVKTWIQERVENLDYGRDGISIDDPPEMYMARWKDQEPGEMAGNANRLSQFKEDRKRIIEQQMGVSSSSPHASAPPPPVSPSPPKPVSSSPPKPPQGKDPTAKTRPQSERGRSGERTAVNGTKTLVSSSGRQKKPEEKQMPNSKKWTQDLQRKYEMERDPEQRALMREFGQDLEKWITDGEIQEAQYLLSKGAEGEQEYARRHYEKIKAKIREQQERFGEQAMLEKYSEYKPTKKEADLWWLDLPYVLCIGVRSKSESKEEGLYSLNMTPDFEGITGTKSETKYHTVAFQDRKDAVNFCSLLLSQPDKFVADSAEVVPLSPKDLYQEAKEEGFKVTVLKKGQLKLVPGQPLEDVEQRIIEIGSSVYWEELERERSIDIDAVLDDGFGYGGQKSSFPS</sequence>
<organism evidence="2 3">
    <name type="scientific">Sphagnum troendelagicum</name>
    <dbReference type="NCBI Taxonomy" id="128251"/>
    <lineage>
        <taxon>Eukaryota</taxon>
        <taxon>Viridiplantae</taxon>
        <taxon>Streptophyta</taxon>
        <taxon>Embryophyta</taxon>
        <taxon>Bryophyta</taxon>
        <taxon>Sphagnophytina</taxon>
        <taxon>Sphagnopsida</taxon>
        <taxon>Sphagnales</taxon>
        <taxon>Sphagnaceae</taxon>
        <taxon>Sphagnum</taxon>
    </lineage>
</organism>
<proteinExistence type="predicted"/>
<dbReference type="EMBL" id="OZ019906">
    <property type="protein sequence ID" value="CAK9203219.1"/>
    <property type="molecule type" value="Genomic_DNA"/>
</dbReference>
<gene>
    <name evidence="2" type="ORF">CSSPTR1EN2_LOCUS6777</name>
</gene>
<accession>A0ABP0TSE2</accession>
<name>A0ABP0TSE2_9BRYO</name>
<feature type="compositionally biased region" description="Basic and acidic residues" evidence="1">
    <location>
        <begin position="663"/>
        <end position="673"/>
    </location>
</feature>
<dbReference type="Pfam" id="PF11360">
    <property type="entry name" value="DUF3110"/>
    <property type="match status" value="1"/>
</dbReference>
<feature type="compositionally biased region" description="Basic and acidic residues" evidence="1">
    <location>
        <begin position="985"/>
        <end position="998"/>
    </location>
</feature>
<feature type="compositionally biased region" description="Basic and acidic residues" evidence="1">
    <location>
        <begin position="717"/>
        <end position="733"/>
    </location>
</feature>
<dbReference type="Proteomes" id="UP001497512">
    <property type="component" value="Chromosome 14"/>
</dbReference>
<feature type="compositionally biased region" description="Low complexity" evidence="1">
    <location>
        <begin position="513"/>
        <end position="525"/>
    </location>
</feature>
<feature type="compositionally biased region" description="Polar residues" evidence="1">
    <location>
        <begin position="958"/>
        <end position="969"/>
    </location>
</feature>